<gene>
    <name evidence="3" type="ORF">LPJ61_001922</name>
</gene>
<name>A0A9W8CWW1_9FUNG</name>
<evidence type="ECO:0000256" key="1">
    <source>
        <dbReference type="SAM" id="MobiDB-lite"/>
    </source>
</evidence>
<dbReference type="Gene3D" id="3.30.70.330">
    <property type="match status" value="2"/>
</dbReference>
<feature type="region of interest" description="Disordered" evidence="1">
    <location>
        <begin position="1"/>
        <end position="65"/>
    </location>
</feature>
<reference evidence="3" key="1">
    <citation type="submission" date="2022-07" db="EMBL/GenBank/DDBJ databases">
        <title>Phylogenomic reconstructions and comparative analyses of Kickxellomycotina fungi.</title>
        <authorList>
            <person name="Reynolds N.K."/>
            <person name="Stajich J.E."/>
            <person name="Barry K."/>
            <person name="Grigoriev I.V."/>
            <person name="Crous P."/>
            <person name="Smith M.E."/>
        </authorList>
    </citation>
    <scope>NUCLEOTIDE SEQUENCE</scope>
    <source>
        <strain evidence="3">BCRC 34381</strain>
    </source>
</reference>
<dbReference type="Gene3D" id="1.20.1390.10">
    <property type="entry name" value="PWI domain"/>
    <property type="match status" value="1"/>
</dbReference>
<dbReference type="SMART" id="SM00311">
    <property type="entry name" value="PWI"/>
    <property type="match status" value="1"/>
</dbReference>
<protein>
    <recommendedName>
        <fullName evidence="2">PWI domain-containing protein</fullName>
    </recommendedName>
</protein>
<dbReference type="InterPro" id="IPR012677">
    <property type="entry name" value="Nucleotide-bd_a/b_plait_sf"/>
</dbReference>
<feature type="region of interest" description="Disordered" evidence="1">
    <location>
        <begin position="364"/>
        <end position="407"/>
    </location>
</feature>
<dbReference type="AlphaFoldDB" id="A0A9W8CWW1"/>
<keyword evidence="4" id="KW-1185">Reference proteome</keyword>
<dbReference type="GO" id="GO:0005681">
    <property type="term" value="C:spliceosomal complex"/>
    <property type="evidence" value="ECO:0007669"/>
    <property type="project" value="TreeGrafter"/>
</dbReference>
<feature type="region of interest" description="Disordered" evidence="1">
    <location>
        <begin position="139"/>
        <end position="185"/>
    </location>
</feature>
<feature type="compositionally biased region" description="Pro residues" evidence="1">
    <location>
        <begin position="1"/>
        <end position="10"/>
    </location>
</feature>
<feature type="compositionally biased region" description="Basic and acidic residues" evidence="1">
    <location>
        <begin position="365"/>
        <end position="384"/>
    </location>
</feature>
<organism evidence="3 4">
    <name type="scientific">Coemansia biformis</name>
    <dbReference type="NCBI Taxonomy" id="1286918"/>
    <lineage>
        <taxon>Eukaryota</taxon>
        <taxon>Fungi</taxon>
        <taxon>Fungi incertae sedis</taxon>
        <taxon>Zoopagomycota</taxon>
        <taxon>Kickxellomycotina</taxon>
        <taxon>Kickxellomycetes</taxon>
        <taxon>Kickxellales</taxon>
        <taxon>Kickxellaceae</taxon>
        <taxon>Coemansia</taxon>
    </lineage>
</organism>
<dbReference type="InterPro" id="IPR035979">
    <property type="entry name" value="RBD_domain_sf"/>
</dbReference>
<dbReference type="InterPro" id="IPR002483">
    <property type="entry name" value="PWI_dom"/>
</dbReference>
<evidence type="ECO:0000259" key="2">
    <source>
        <dbReference type="PROSITE" id="PS51025"/>
    </source>
</evidence>
<feature type="domain" description="PWI" evidence="2">
    <location>
        <begin position="423"/>
        <end position="520"/>
    </location>
</feature>
<accession>A0A9W8CWW1</accession>
<comment type="caution">
    <text evidence="3">The sequence shown here is derived from an EMBL/GenBank/DDBJ whole genome shotgun (WGS) entry which is preliminary data.</text>
</comment>
<dbReference type="GO" id="GO:0003729">
    <property type="term" value="F:mRNA binding"/>
    <property type="evidence" value="ECO:0007669"/>
    <property type="project" value="TreeGrafter"/>
</dbReference>
<sequence length="520" mass="56654">MSSYEPPPLDAAPLDFDTIKSGRRGRGGRRHSGKGAPLLNPFGSPDVPDFAGNPPIADHPAQRPPHGRSVVAFISGIDTRVGDEWVAKILRACGDVGGWNRVRDADGTPQRFGFCEFADMESAACALRVLSSSDGLREGGWTLPAPGPGSNPQPLQINVDSGARGALDAHNSAPERSPAAVSSAEASALESVERILRELELAAEGQKGQADGAGEPAATRRASSAGEPHADSNANDSTDARRRRRSGSGAAEGGAGAGQSADNAPFSVDAEEAYERERAQGHRRKSRLLAADERERKIARGQKERDERIGWNAARELDSIEEKQRLRDAASEMLAKWDDLQEERLCEHEYYRSRQRWWRSRKAVRAREMETDEADRRQQERDEQPSNGGDAQRPASPSAGAGGGTGHDAMVKALIQEIPTEPEALFAWPVKWEHLDTALVQSKIEPAVRKRLLEYLGGDDEDGSVGELTEYVTGHIRDHKPPQELVEELEMVLVDEAPVFVARVWRVVVYESEAQARSTA</sequence>
<feature type="compositionally biased region" description="Low complexity" evidence="1">
    <location>
        <begin position="172"/>
        <end position="185"/>
    </location>
</feature>
<dbReference type="PROSITE" id="PS51025">
    <property type="entry name" value="PWI"/>
    <property type="match status" value="1"/>
</dbReference>
<dbReference type="InterPro" id="IPR052768">
    <property type="entry name" value="RBM25"/>
</dbReference>
<dbReference type="SUPFAM" id="SSF54928">
    <property type="entry name" value="RNA-binding domain, RBD"/>
    <property type="match status" value="1"/>
</dbReference>
<feature type="region of interest" description="Disordered" evidence="1">
    <location>
        <begin position="204"/>
        <end position="266"/>
    </location>
</feature>
<dbReference type="EMBL" id="JANBOI010000202">
    <property type="protein sequence ID" value="KAJ1732699.1"/>
    <property type="molecule type" value="Genomic_DNA"/>
</dbReference>
<proteinExistence type="predicted"/>
<dbReference type="OrthoDB" id="6275295at2759"/>
<evidence type="ECO:0000313" key="4">
    <source>
        <dbReference type="Proteomes" id="UP001143981"/>
    </source>
</evidence>
<dbReference type="InterPro" id="IPR000504">
    <property type="entry name" value="RRM_dom"/>
</dbReference>
<dbReference type="CDD" id="cd12446">
    <property type="entry name" value="RRM_RBM25"/>
    <property type="match status" value="1"/>
</dbReference>
<dbReference type="Pfam" id="PF01480">
    <property type="entry name" value="PWI"/>
    <property type="match status" value="1"/>
</dbReference>
<feature type="compositionally biased region" description="Basic residues" evidence="1">
    <location>
        <begin position="21"/>
        <end position="33"/>
    </location>
</feature>
<evidence type="ECO:0000313" key="3">
    <source>
        <dbReference type="EMBL" id="KAJ1732699.1"/>
    </source>
</evidence>
<dbReference type="InterPro" id="IPR034268">
    <property type="entry name" value="RBM25_RRM"/>
</dbReference>
<dbReference type="PANTHER" id="PTHR18806:SF4">
    <property type="entry name" value="RNA-BINDING PROTEIN 25"/>
    <property type="match status" value="1"/>
</dbReference>
<dbReference type="Proteomes" id="UP001143981">
    <property type="component" value="Unassembled WGS sequence"/>
</dbReference>
<dbReference type="PANTHER" id="PTHR18806">
    <property type="entry name" value="RBM25 PROTEIN"/>
    <property type="match status" value="1"/>
</dbReference>
<dbReference type="Pfam" id="PF00076">
    <property type="entry name" value="RRM_1"/>
    <property type="match status" value="1"/>
</dbReference>